<gene>
    <name evidence="1" type="ORF">FA95DRAFT_325145</name>
</gene>
<evidence type="ECO:0000313" key="2">
    <source>
        <dbReference type="Proteomes" id="UP000814033"/>
    </source>
</evidence>
<organism evidence="1 2">
    <name type="scientific">Auriscalpium vulgare</name>
    <dbReference type="NCBI Taxonomy" id="40419"/>
    <lineage>
        <taxon>Eukaryota</taxon>
        <taxon>Fungi</taxon>
        <taxon>Dikarya</taxon>
        <taxon>Basidiomycota</taxon>
        <taxon>Agaricomycotina</taxon>
        <taxon>Agaricomycetes</taxon>
        <taxon>Russulales</taxon>
        <taxon>Auriscalpiaceae</taxon>
        <taxon>Auriscalpium</taxon>
    </lineage>
</organism>
<sequence>MNGFQLINPHDIFPRPPFYIQTLAWLAAGVEMSNDEPSAQTSGFQSFVSDQAPNAIALIGPQETLTGYDTYNTAPFELAAPTETPSVEQALYYPPPHFYEADEPVPSSLVLDTIPTHQPINHPAWGQAYSSPYCSGLGAQPPTLSRKTTPQPLHLARLPGVPGDRQSHVQRREQRRRGPYTRSESTRSTTGGSWTPESPAFPTTPPSASSSASAHVHVLSPSGEPTWGAYTGWPPTEYTGAQETQDRVFFADDPSFHQWADPRSGSNNPYDVMPVINSGGMVPSSAGYDFGTPEIAAGVAHAPITNKFENGGWENMSLSLPVREALPESVAGASTRASTRRSKANWQSASGGEEEWDGKKTVEEKPFKCNADGCNLKYKNKGDLRRHKIMKHSKQTPEACICRWCQATFSRPDSVKRHQRGKNTKCSKKQEAYDAQISAQQAARRQSQSG</sequence>
<protein>
    <submittedName>
        <fullName evidence="1">Uncharacterized protein</fullName>
    </submittedName>
</protein>
<dbReference type="Proteomes" id="UP000814033">
    <property type="component" value="Unassembled WGS sequence"/>
</dbReference>
<reference evidence="1" key="1">
    <citation type="submission" date="2021-02" db="EMBL/GenBank/DDBJ databases">
        <authorList>
            <consortium name="DOE Joint Genome Institute"/>
            <person name="Ahrendt S."/>
            <person name="Looney B.P."/>
            <person name="Miyauchi S."/>
            <person name="Morin E."/>
            <person name="Drula E."/>
            <person name="Courty P.E."/>
            <person name="Chicoki N."/>
            <person name="Fauchery L."/>
            <person name="Kohler A."/>
            <person name="Kuo A."/>
            <person name="Labutti K."/>
            <person name="Pangilinan J."/>
            <person name="Lipzen A."/>
            <person name="Riley R."/>
            <person name="Andreopoulos W."/>
            <person name="He G."/>
            <person name="Johnson J."/>
            <person name="Barry K.W."/>
            <person name="Grigoriev I.V."/>
            <person name="Nagy L."/>
            <person name="Hibbett D."/>
            <person name="Henrissat B."/>
            <person name="Matheny P.B."/>
            <person name="Labbe J."/>
            <person name="Martin F."/>
        </authorList>
    </citation>
    <scope>NUCLEOTIDE SEQUENCE</scope>
    <source>
        <strain evidence="1">FP105234-sp</strain>
    </source>
</reference>
<dbReference type="EMBL" id="MU275997">
    <property type="protein sequence ID" value="KAI0044010.1"/>
    <property type="molecule type" value="Genomic_DNA"/>
</dbReference>
<accession>A0ACB8RK93</accession>
<proteinExistence type="predicted"/>
<name>A0ACB8RK93_9AGAM</name>
<keyword evidence="2" id="KW-1185">Reference proteome</keyword>
<evidence type="ECO:0000313" key="1">
    <source>
        <dbReference type="EMBL" id="KAI0044010.1"/>
    </source>
</evidence>
<comment type="caution">
    <text evidence="1">The sequence shown here is derived from an EMBL/GenBank/DDBJ whole genome shotgun (WGS) entry which is preliminary data.</text>
</comment>
<reference evidence="1" key="2">
    <citation type="journal article" date="2022" name="New Phytol.">
        <title>Evolutionary transition to the ectomycorrhizal habit in the genomes of a hyperdiverse lineage of mushroom-forming fungi.</title>
        <authorList>
            <person name="Looney B."/>
            <person name="Miyauchi S."/>
            <person name="Morin E."/>
            <person name="Drula E."/>
            <person name="Courty P.E."/>
            <person name="Kohler A."/>
            <person name="Kuo A."/>
            <person name="LaButti K."/>
            <person name="Pangilinan J."/>
            <person name="Lipzen A."/>
            <person name="Riley R."/>
            <person name="Andreopoulos W."/>
            <person name="He G."/>
            <person name="Johnson J."/>
            <person name="Nolan M."/>
            <person name="Tritt A."/>
            <person name="Barry K.W."/>
            <person name="Grigoriev I.V."/>
            <person name="Nagy L.G."/>
            <person name="Hibbett D."/>
            <person name="Henrissat B."/>
            <person name="Matheny P.B."/>
            <person name="Labbe J."/>
            <person name="Martin F.M."/>
        </authorList>
    </citation>
    <scope>NUCLEOTIDE SEQUENCE</scope>
    <source>
        <strain evidence="1">FP105234-sp</strain>
    </source>
</reference>